<organism evidence="10 11">
    <name type="scientific">Fulvivirga sedimenti</name>
    <dbReference type="NCBI Taxonomy" id="2879465"/>
    <lineage>
        <taxon>Bacteria</taxon>
        <taxon>Pseudomonadati</taxon>
        <taxon>Bacteroidota</taxon>
        <taxon>Cytophagia</taxon>
        <taxon>Cytophagales</taxon>
        <taxon>Fulvivirgaceae</taxon>
        <taxon>Fulvivirga</taxon>
    </lineage>
</organism>
<reference evidence="10" key="1">
    <citation type="submission" date="2021-09" db="EMBL/GenBank/DDBJ databases">
        <title>Fulvivirga sp. isolated from coastal sediment.</title>
        <authorList>
            <person name="Yu H."/>
        </authorList>
    </citation>
    <scope>NUCLEOTIDE SEQUENCE</scope>
    <source>
        <strain evidence="10">1062</strain>
    </source>
</reference>
<sequence length="406" mass="44672">MQSIIHVFLHAFRDARSNLLHTILSVLGIVIGVAALVGILSLIDGMEMFAREQIEKTTSLNSIQINSKTTERINGVLIRKQEVPVLEYANLSGLNSALKNPHQTYLRYQESGWLHGFDSAFTLGVLLSGINEEPHEQFTINEGTGFSQEMMTSMSKSAVINQFVADRIDSLTSGKFALGMPVVYHSDTFRIIGISETVAPRPEIFVPITVIPLEKLAERPPTCLVNASTVEDVPALRAAVEEWLHQQFPNTPDGFRVSTNEFRVKQANQSFLIFRIVMGLIVGLSVIVGGIGVMNVLLISVTERTREIGVKKAMGAKRRDIIFQFLAESLTVSAIGSILGVILGVLFTAAAIPVIRKVTEMPFQTVYTWNTFLIIAVVSILIGIIFGTYPAIKASRLDPVDAIRHE</sequence>
<comment type="similarity">
    <text evidence="6">Belongs to the ABC-4 integral membrane protein family.</text>
</comment>
<dbReference type="PANTHER" id="PTHR30572">
    <property type="entry name" value="MEMBRANE COMPONENT OF TRANSPORTER-RELATED"/>
    <property type="match status" value="1"/>
</dbReference>
<accession>A0A9X1HQA6</accession>
<feature type="domain" description="MacB-like periplasmic core" evidence="9">
    <location>
        <begin position="22"/>
        <end position="242"/>
    </location>
</feature>
<dbReference type="InterPro" id="IPR003838">
    <property type="entry name" value="ABC3_permease_C"/>
</dbReference>
<comment type="subcellular location">
    <subcellularLocation>
        <location evidence="1">Cell membrane</location>
        <topology evidence="1">Multi-pass membrane protein</topology>
    </subcellularLocation>
</comment>
<feature type="transmembrane region" description="Helical" evidence="7">
    <location>
        <begin position="367"/>
        <end position="389"/>
    </location>
</feature>
<evidence type="ECO:0000256" key="2">
    <source>
        <dbReference type="ARBA" id="ARBA00022475"/>
    </source>
</evidence>
<dbReference type="Pfam" id="PF12704">
    <property type="entry name" value="MacB_PCD"/>
    <property type="match status" value="1"/>
</dbReference>
<evidence type="ECO:0000256" key="4">
    <source>
        <dbReference type="ARBA" id="ARBA00022989"/>
    </source>
</evidence>
<feature type="transmembrane region" description="Helical" evidence="7">
    <location>
        <begin position="20"/>
        <end position="43"/>
    </location>
</feature>
<evidence type="ECO:0000256" key="6">
    <source>
        <dbReference type="ARBA" id="ARBA00038076"/>
    </source>
</evidence>
<dbReference type="Proteomes" id="UP001139409">
    <property type="component" value="Unassembled WGS sequence"/>
</dbReference>
<dbReference type="EMBL" id="JAIXNE010000001">
    <property type="protein sequence ID" value="MCA6074257.1"/>
    <property type="molecule type" value="Genomic_DNA"/>
</dbReference>
<name>A0A9X1HQA6_9BACT</name>
<comment type="caution">
    <text evidence="10">The sequence shown here is derived from an EMBL/GenBank/DDBJ whole genome shotgun (WGS) entry which is preliminary data.</text>
</comment>
<dbReference type="PANTHER" id="PTHR30572:SF4">
    <property type="entry name" value="ABC TRANSPORTER PERMEASE YTRF"/>
    <property type="match status" value="1"/>
</dbReference>
<keyword evidence="11" id="KW-1185">Reference proteome</keyword>
<dbReference type="InterPro" id="IPR050250">
    <property type="entry name" value="Macrolide_Exporter_MacB"/>
</dbReference>
<evidence type="ECO:0000256" key="1">
    <source>
        <dbReference type="ARBA" id="ARBA00004651"/>
    </source>
</evidence>
<evidence type="ECO:0000259" key="9">
    <source>
        <dbReference type="Pfam" id="PF12704"/>
    </source>
</evidence>
<keyword evidence="3 7" id="KW-0812">Transmembrane</keyword>
<evidence type="ECO:0000259" key="8">
    <source>
        <dbReference type="Pfam" id="PF02687"/>
    </source>
</evidence>
<keyword evidence="2" id="KW-1003">Cell membrane</keyword>
<evidence type="ECO:0000256" key="7">
    <source>
        <dbReference type="SAM" id="Phobius"/>
    </source>
</evidence>
<proteinExistence type="inferred from homology"/>
<evidence type="ECO:0000256" key="5">
    <source>
        <dbReference type="ARBA" id="ARBA00023136"/>
    </source>
</evidence>
<feature type="transmembrane region" description="Helical" evidence="7">
    <location>
        <begin position="322"/>
        <end position="355"/>
    </location>
</feature>
<dbReference type="Pfam" id="PF02687">
    <property type="entry name" value="FtsX"/>
    <property type="match status" value="1"/>
</dbReference>
<feature type="domain" description="ABC3 transporter permease C-terminal" evidence="8">
    <location>
        <begin position="280"/>
        <end position="399"/>
    </location>
</feature>
<keyword evidence="5 7" id="KW-0472">Membrane</keyword>
<gene>
    <name evidence="10" type="ORF">LDX50_05220</name>
</gene>
<dbReference type="RefSeq" id="WP_225697353.1">
    <property type="nucleotide sequence ID" value="NZ_JAIXNE010000001.1"/>
</dbReference>
<evidence type="ECO:0000313" key="10">
    <source>
        <dbReference type="EMBL" id="MCA6074257.1"/>
    </source>
</evidence>
<evidence type="ECO:0000256" key="3">
    <source>
        <dbReference type="ARBA" id="ARBA00022692"/>
    </source>
</evidence>
<dbReference type="GO" id="GO:0022857">
    <property type="term" value="F:transmembrane transporter activity"/>
    <property type="evidence" value="ECO:0007669"/>
    <property type="project" value="TreeGrafter"/>
</dbReference>
<dbReference type="AlphaFoldDB" id="A0A9X1HQA6"/>
<evidence type="ECO:0000313" key="11">
    <source>
        <dbReference type="Proteomes" id="UP001139409"/>
    </source>
</evidence>
<dbReference type="GO" id="GO:0005886">
    <property type="term" value="C:plasma membrane"/>
    <property type="evidence" value="ECO:0007669"/>
    <property type="project" value="UniProtKB-SubCell"/>
</dbReference>
<protein>
    <submittedName>
        <fullName evidence="10">ABC transporter permease</fullName>
    </submittedName>
</protein>
<keyword evidence="4 7" id="KW-1133">Transmembrane helix</keyword>
<feature type="transmembrane region" description="Helical" evidence="7">
    <location>
        <begin position="272"/>
        <end position="301"/>
    </location>
</feature>
<dbReference type="InterPro" id="IPR025857">
    <property type="entry name" value="MacB_PCD"/>
</dbReference>